<dbReference type="EMBL" id="MVHF01000081">
    <property type="protein sequence ID" value="ORA21350.1"/>
    <property type="molecule type" value="Genomic_DNA"/>
</dbReference>
<keyword evidence="3" id="KW-1185">Reference proteome</keyword>
<feature type="domain" description="Helix-turn-helix" evidence="1">
    <location>
        <begin position="5"/>
        <end position="53"/>
    </location>
</feature>
<dbReference type="InterPro" id="IPR009061">
    <property type="entry name" value="DNA-bd_dom_put_sf"/>
</dbReference>
<gene>
    <name evidence="2" type="ORF">BST13_37770</name>
</gene>
<dbReference type="AlphaFoldDB" id="A0A1W9ZU86"/>
<dbReference type="InterPro" id="IPR041657">
    <property type="entry name" value="HTH_17"/>
</dbReference>
<evidence type="ECO:0000313" key="2">
    <source>
        <dbReference type="EMBL" id="ORA21350.1"/>
    </source>
</evidence>
<name>A0A1W9ZU86_9MYCO</name>
<dbReference type="RefSeq" id="WP_083171276.1">
    <property type="nucleotide sequence ID" value="NZ_MVHF01000081.1"/>
</dbReference>
<evidence type="ECO:0000259" key="1">
    <source>
        <dbReference type="Pfam" id="PF12728"/>
    </source>
</evidence>
<dbReference type="GO" id="GO:0003677">
    <property type="term" value="F:DNA binding"/>
    <property type="evidence" value="ECO:0007669"/>
    <property type="project" value="InterPro"/>
</dbReference>
<dbReference type="Pfam" id="PF12728">
    <property type="entry name" value="HTH_17"/>
    <property type="match status" value="1"/>
</dbReference>
<organism evidence="2 3">
    <name type="scientific">Mycobacterium aquaticum</name>
    <dbReference type="NCBI Taxonomy" id="1927124"/>
    <lineage>
        <taxon>Bacteria</taxon>
        <taxon>Bacillati</taxon>
        <taxon>Actinomycetota</taxon>
        <taxon>Actinomycetes</taxon>
        <taxon>Mycobacteriales</taxon>
        <taxon>Mycobacteriaceae</taxon>
        <taxon>Mycobacterium</taxon>
    </lineage>
</organism>
<dbReference type="OrthoDB" id="4870800at2"/>
<dbReference type="SUPFAM" id="SSF46955">
    <property type="entry name" value="Putative DNA-binding domain"/>
    <property type="match status" value="1"/>
</dbReference>
<protein>
    <recommendedName>
        <fullName evidence="1">Helix-turn-helix domain-containing protein</fullName>
    </recommendedName>
</protein>
<evidence type="ECO:0000313" key="3">
    <source>
        <dbReference type="Proteomes" id="UP000192448"/>
    </source>
</evidence>
<dbReference type="NCBIfam" id="TIGR01764">
    <property type="entry name" value="excise"/>
    <property type="match status" value="1"/>
</dbReference>
<sequence>MGKKLSLDQAAEELGASKRTVRRMISSGKLRAYRVGDSSLVRIDRDDLAAVLQPVVPNGKY</sequence>
<reference evidence="2 3" key="1">
    <citation type="submission" date="2017-02" db="EMBL/GenBank/DDBJ databases">
        <title>The new phylogeny of genus Mycobacterium.</title>
        <authorList>
            <person name="Tortoli E."/>
            <person name="Trovato A."/>
            <person name="Cirillo D.M."/>
        </authorList>
    </citation>
    <scope>NUCLEOTIDE SEQUENCE [LARGE SCALE GENOMIC DNA]</scope>
    <source>
        <strain evidence="2 3">RW6</strain>
    </source>
</reference>
<proteinExistence type="predicted"/>
<dbReference type="InterPro" id="IPR010093">
    <property type="entry name" value="SinI_DNA-bd"/>
</dbReference>
<accession>A0A1W9ZU86</accession>
<dbReference type="Proteomes" id="UP000192448">
    <property type="component" value="Unassembled WGS sequence"/>
</dbReference>
<comment type="caution">
    <text evidence="2">The sequence shown here is derived from an EMBL/GenBank/DDBJ whole genome shotgun (WGS) entry which is preliminary data.</text>
</comment>